<organism evidence="1">
    <name type="scientific">Brassica oleracea</name>
    <name type="common">Wild cabbage</name>
    <dbReference type="NCBI Taxonomy" id="3712"/>
    <lineage>
        <taxon>Eukaryota</taxon>
        <taxon>Viridiplantae</taxon>
        <taxon>Streptophyta</taxon>
        <taxon>Embryophyta</taxon>
        <taxon>Tracheophyta</taxon>
        <taxon>Spermatophyta</taxon>
        <taxon>Magnoliopsida</taxon>
        <taxon>eudicotyledons</taxon>
        <taxon>Gunneridae</taxon>
        <taxon>Pentapetalae</taxon>
        <taxon>rosids</taxon>
        <taxon>malvids</taxon>
        <taxon>Brassicales</taxon>
        <taxon>Brassicaceae</taxon>
        <taxon>Brassiceae</taxon>
        <taxon>Brassica</taxon>
    </lineage>
</organism>
<name>A0A3P6EEH4_BRAOL</name>
<gene>
    <name evidence="1" type="ORF">BOLC9T59067H</name>
</gene>
<dbReference type="EMBL" id="LR031875">
    <property type="protein sequence ID" value="VDD33744.1"/>
    <property type="molecule type" value="Genomic_DNA"/>
</dbReference>
<dbReference type="AlphaFoldDB" id="A0A3P6EEH4"/>
<sequence>MQLCRCGGASGMRHTDALVLATTLRDTSRLFVCSNCARMASLHKHHWCIRHLPLEPSCLQSFVSLLHLQVPQEISATRLDVSGWHPFMHNRLGSYVC</sequence>
<protein>
    <submittedName>
        <fullName evidence="1">Uncharacterized protein</fullName>
    </submittedName>
</protein>
<accession>A0A3P6EEH4</accession>
<evidence type="ECO:0000313" key="1">
    <source>
        <dbReference type="EMBL" id="VDD33744.1"/>
    </source>
</evidence>
<reference evidence="1" key="1">
    <citation type="submission" date="2018-11" db="EMBL/GenBank/DDBJ databases">
        <authorList>
            <consortium name="Genoscope - CEA"/>
            <person name="William W."/>
        </authorList>
    </citation>
    <scope>NUCLEOTIDE SEQUENCE</scope>
</reference>
<proteinExistence type="predicted"/>